<dbReference type="ExpressionAtlas" id="R7W224">
    <property type="expression patterns" value="baseline"/>
</dbReference>
<dbReference type="GO" id="GO:0035251">
    <property type="term" value="F:UDP-glucosyltransferase activity"/>
    <property type="evidence" value="ECO:0007669"/>
    <property type="project" value="InterPro"/>
</dbReference>
<dbReference type="AlphaFoldDB" id="R7W224"/>
<dbReference type="InterPro" id="IPR050481">
    <property type="entry name" value="UDP-glycosyltransf_plant"/>
</dbReference>
<dbReference type="SUPFAM" id="SSF53756">
    <property type="entry name" value="UDP-Glycosyltransferase/glycogen phosphorylase"/>
    <property type="match status" value="1"/>
</dbReference>
<evidence type="ECO:0000313" key="1">
    <source>
        <dbReference type="EnsemblPlants" id="EMT13597"/>
    </source>
</evidence>
<sequence>MLCWPQYAEQRLNKVFVVDEMKVGVVMEGYDEELVKAEEVERKVRLVMESVEGEKLRERLALAKEKTAEALADSGPSTMAFAEFLKDSKLLK</sequence>
<dbReference type="Gene3D" id="3.40.50.2000">
    <property type="entry name" value="Glycogen Phosphorylase B"/>
    <property type="match status" value="1"/>
</dbReference>
<dbReference type="PANTHER" id="PTHR48048">
    <property type="entry name" value="GLYCOSYLTRANSFERASE"/>
    <property type="match status" value="1"/>
</dbReference>
<protein>
    <submittedName>
        <fullName evidence="1">Anthocyanidin 5,3-O-glucosyltransferase</fullName>
    </submittedName>
</protein>
<accession>R7W224</accession>
<reference evidence="1" key="1">
    <citation type="submission" date="2015-06" db="UniProtKB">
        <authorList>
            <consortium name="EnsemblPlants"/>
        </authorList>
    </citation>
    <scope>IDENTIFICATION</scope>
</reference>
<dbReference type="PANTHER" id="PTHR48048:SF21">
    <property type="entry name" value="GLYCOSYLTRANSFERASE"/>
    <property type="match status" value="1"/>
</dbReference>
<organism evidence="1">
    <name type="scientific">Aegilops tauschii</name>
    <name type="common">Tausch's goatgrass</name>
    <name type="synonym">Aegilops squarrosa</name>
    <dbReference type="NCBI Taxonomy" id="37682"/>
    <lineage>
        <taxon>Eukaryota</taxon>
        <taxon>Viridiplantae</taxon>
        <taxon>Streptophyta</taxon>
        <taxon>Embryophyta</taxon>
        <taxon>Tracheophyta</taxon>
        <taxon>Spermatophyta</taxon>
        <taxon>Magnoliopsida</taxon>
        <taxon>Liliopsida</taxon>
        <taxon>Poales</taxon>
        <taxon>Poaceae</taxon>
        <taxon>BOP clade</taxon>
        <taxon>Pooideae</taxon>
        <taxon>Triticodae</taxon>
        <taxon>Triticeae</taxon>
        <taxon>Triticinae</taxon>
        <taxon>Aegilops</taxon>
    </lineage>
</organism>
<name>R7W224_AEGTA</name>
<dbReference type="EnsemblPlants" id="EMT13597">
    <property type="protein sequence ID" value="EMT13597"/>
    <property type="gene ID" value="F775_22088"/>
</dbReference>
<proteinExistence type="predicted"/>